<dbReference type="OrthoDB" id="623670at2759"/>
<evidence type="ECO:0000256" key="2">
    <source>
        <dbReference type="SAM" id="SignalP"/>
    </source>
</evidence>
<name>A0A316ZES7_9BASI</name>
<keyword evidence="5" id="KW-1185">Reference proteome</keyword>
<dbReference type="InterPro" id="IPR009009">
    <property type="entry name" value="RlpA-like_DPBB"/>
</dbReference>
<dbReference type="Pfam" id="PF03330">
    <property type="entry name" value="DPBB_1"/>
    <property type="match status" value="1"/>
</dbReference>
<dbReference type="Proteomes" id="UP000245946">
    <property type="component" value="Unassembled WGS sequence"/>
</dbReference>
<keyword evidence="1 2" id="KW-0732">Signal</keyword>
<dbReference type="InterPro" id="IPR036908">
    <property type="entry name" value="RlpA-like_sf"/>
</dbReference>
<proteinExistence type="predicted"/>
<gene>
    <name evidence="4" type="ORF">FA09DRAFT_296462</name>
</gene>
<dbReference type="EMBL" id="KZ819290">
    <property type="protein sequence ID" value="PWN98825.1"/>
    <property type="molecule type" value="Genomic_DNA"/>
</dbReference>
<sequence length="122" mass="12852">MQFLTLAVAALASLALVAGAPIEKRSQRGKATYYYQNGQPGSCGGYAGDNDRVVAISSKFKSARKCGGKLKITNTSNGKSVTARIADTCPTCAKYDIDLSVGAFKALGSMSKGVLNVDWYNM</sequence>
<evidence type="ECO:0000313" key="5">
    <source>
        <dbReference type="Proteomes" id="UP000245946"/>
    </source>
</evidence>
<dbReference type="InterPro" id="IPR051477">
    <property type="entry name" value="Expansin_CellWall"/>
</dbReference>
<reference evidence="4 5" key="1">
    <citation type="journal article" date="2018" name="Mol. Biol. Evol.">
        <title>Broad Genomic Sampling Reveals a Smut Pathogenic Ancestry of the Fungal Clade Ustilaginomycotina.</title>
        <authorList>
            <person name="Kijpornyongpan T."/>
            <person name="Mondo S.J."/>
            <person name="Barry K."/>
            <person name="Sandor L."/>
            <person name="Lee J."/>
            <person name="Lipzen A."/>
            <person name="Pangilinan J."/>
            <person name="LaButti K."/>
            <person name="Hainaut M."/>
            <person name="Henrissat B."/>
            <person name="Grigoriev I.V."/>
            <person name="Spatafora J.W."/>
            <person name="Aime M.C."/>
        </authorList>
    </citation>
    <scope>NUCLEOTIDE SEQUENCE [LARGE SCALE GENOMIC DNA]</scope>
    <source>
        <strain evidence="4 5">MCA 4186</strain>
    </source>
</reference>
<organism evidence="4 5">
    <name type="scientific">Tilletiopsis washingtonensis</name>
    <dbReference type="NCBI Taxonomy" id="58919"/>
    <lineage>
        <taxon>Eukaryota</taxon>
        <taxon>Fungi</taxon>
        <taxon>Dikarya</taxon>
        <taxon>Basidiomycota</taxon>
        <taxon>Ustilaginomycotina</taxon>
        <taxon>Exobasidiomycetes</taxon>
        <taxon>Entylomatales</taxon>
        <taxon>Entylomatales incertae sedis</taxon>
        <taxon>Tilletiopsis</taxon>
    </lineage>
</organism>
<dbReference type="AlphaFoldDB" id="A0A316ZES7"/>
<dbReference type="PANTHER" id="PTHR31836">
    <property type="match status" value="1"/>
</dbReference>
<dbReference type="PANTHER" id="PTHR31836:SF25">
    <property type="entry name" value="RLPA-LIKE PROTEIN DOUBLE-PSI BETA-BARREL DOMAIN-CONTAINING PROTEIN"/>
    <property type="match status" value="1"/>
</dbReference>
<dbReference type="RefSeq" id="XP_025599104.1">
    <property type="nucleotide sequence ID" value="XM_025740167.1"/>
</dbReference>
<accession>A0A316ZES7</accession>
<evidence type="ECO:0000313" key="4">
    <source>
        <dbReference type="EMBL" id="PWN98825.1"/>
    </source>
</evidence>
<evidence type="ECO:0000259" key="3">
    <source>
        <dbReference type="Pfam" id="PF03330"/>
    </source>
</evidence>
<dbReference type="Gene3D" id="2.40.40.10">
    <property type="entry name" value="RlpA-like domain"/>
    <property type="match status" value="1"/>
</dbReference>
<feature type="signal peptide" evidence="2">
    <location>
        <begin position="1"/>
        <end position="19"/>
    </location>
</feature>
<dbReference type="CDD" id="cd22191">
    <property type="entry name" value="DPBB_RlpA_EXP_N-like"/>
    <property type="match status" value="1"/>
</dbReference>
<protein>
    <submittedName>
        <fullName evidence="4">Barwin-like endoglucanase</fullName>
    </submittedName>
</protein>
<feature type="domain" description="RlpA-like protein double-psi beta-barrel" evidence="3">
    <location>
        <begin position="27"/>
        <end position="118"/>
    </location>
</feature>
<dbReference type="SUPFAM" id="SSF50685">
    <property type="entry name" value="Barwin-like endoglucanases"/>
    <property type="match status" value="1"/>
</dbReference>
<feature type="chain" id="PRO_5016429723" evidence="2">
    <location>
        <begin position="20"/>
        <end position="122"/>
    </location>
</feature>
<dbReference type="GeneID" id="37267713"/>
<dbReference type="STRING" id="58919.A0A316ZES7"/>
<evidence type="ECO:0000256" key="1">
    <source>
        <dbReference type="ARBA" id="ARBA00022729"/>
    </source>
</evidence>